<dbReference type="InParanoid" id="A0A5J5F790"/>
<accession>A0A5J5F790</accession>
<evidence type="ECO:0000313" key="2">
    <source>
        <dbReference type="Proteomes" id="UP000326924"/>
    </source>
</evidence>
<gene>
    <name evidence="1" type="ORF">FN846DRAFT_903414</name>
</gene>
<dbReference type="AlphaFoldDB" id="A0A5J5F790"/>
<name>A0A5J5F790_9PEZI</name>
<reference evidence="1 2" key="1">
    <citation type="submission" date="2019-09" db="EMBL/GenBank/DDBJ databases">
        <title>Draft genome of the ectomycorrhizal ascomycete Sphaerosporella brunnea.</title>
        <authorList>
            <consortium name="DOE Joint Genome Institute"/>
            <person name="Benucci G.M."/>
            <person name="Marozzi G."/>
            <person name="Antonielli L."/>
            <person name="Sanchez S."/>
            <person name="Marco P."/>
            <person name="Wang X."/>
            <person name="Falini L.B."/>
            <person name="Barry K."/>
            <person name="Haridas S."/>
            <person name="Lipzen A."/>
            <person name="Labutti K."/>
            <person name="Grigoriev I.V."/>
            <person name="Murat C."/>
            <person name="Martin F."/>
            <person name="Albertini E."/>
            <person name="Donnini D."/>
            <person name="Bonito G."/>
        </authorList>
    </citation>
    <scope>NUCLEOTIDE SEQUENCE [LARGE SCALE GENOMIC DNA]</scope>
    <source>
        <strain evidence="1 2">Sb_GMNB300</strain>
    </source>
</reference>
<organism evidence="1 2">
    <name type="scientific">Sphaerosporella brunnea</name>
    <dbReference type="NCBI Taxonomy" id="1250544"/>
    <lineage>
        <taxon>Eukaryota</taxon>
        <taxon>Fungi</taxon>
        <taxon>Dikarya</taxon>
        <taxon>Ascomycota</taxon>
        <taxon>Pezizomycotina</taxon>
        <taxon>Pezizomycetes</taxon>
        <taxon>Pezizales</taxon>
        <taxon>Pyronemataceae</taxon>
        <taxon>Sphaerosporella</taxon>
    </lineage>
</organism>
<proteinExistence type="predicted"/>
<dbReference type="EMBL" id="VXIS01000022">
    <property type="protein sequence ID" value="KAA8912560.1"/>
    <property type="molecule type" value="Genomic_DNA"/>
</dbReference>
<dbReference type="Proteomes" id="UP000326924">
    <property type="component" value="Unassembled WGS sequence"/>
</dbReference>
<keyword evidence="2" id="KW-1185">Reference proteome</keyword>
<evidence type="ECO:0000313" key="1">
    <source>
        <dbReference type="EMBL" id="KAA8912560.1"/>
    </source>
</evidence>
<sequence>MSGTLHRRSAMDALIPERETLREEIKLSSLPTPQGERRAFIYSAAWAKQQEKGQISTTENGTRNLDPRSPPEILFQHKSGGGYWCRQAAVWVASPRIKELKHVVEGQLDIDRQSVLDSRGNRIDETHWPVVRSSWPYYTDKFTVLGASLFSDSLYTMQFKDKRLTIKLAVPRPHNLTVSDLVSIAVAYIGQLQMSGELAVSTFIAVQTLNISQVRLSIGRRFFEALGIDDDDWTHQIRIAEHDVVVRTDDGNWIEVSGPDNPTLGSLQISDSHL</sequence>
<comment type="caution">
    <text evidence="1">The sequence shown here is derived from an EMBL/GenBank/DDBJ whole genome shotgun (WGS) entry which is preliminary data.</text>
</comment>
<protein>
    <submittedName>
        <fullName evidence="1">Uncharacterized protein</fullName>
    </submittedName>
</protein>